<accession>S0KNR9</accession>
<sequence length="310" mass="36096">MLKAYKFRIYPTNEQKEFLIQTFGCVRFTYNTLLKHHQQSGGGKSKKLTPASLKKEFLFLKVTDSLALANAQQNLKRAFQNYYQGRSGYPKLKLKKSVWQSYTTNNQKQTIWLKDDLLKVPKLKQPIAVHCHRPVTGQIKSATIMAKNGQQFFVSLLCEEQITPLPKTNVTTTLHFSPDQLVSGSDLVFFRTLCQKNVENKLTKAKRKLEIKAKSAQQRGVKLSAAQNYQKQKVKVQQLYHHKQQQKKAWMDELSLHLIKKYDFLYIKVPHNIQEGVFTLTDWQHFLVKLQYKATWYDKKVIFAAAEKVI</sequence>
<proteinExistence type="predicted"/>
<dbReference type="Pfam" id="PF12323">
    <property type="entry name" value="HTH_OrfB_IS605"/>
    <property type="match status" value="1"/>
</dbReference>
<dbReference type="PATRIC" id="fig|1139219.3.peg.1711"/>
<dbReference type="RefSeq" id="WP_016172917.1">
    <property type="nucleotide sequence ID" value="NZ_ASWK01000001.1"/>
</dbReference>
<dbReference type="Proteomes" id="UP000014127">
    <property type="component" value="Unassembled WGS sequence"/>
</dbReference>
<dbReference type="NCBIfam" id="NF040570">
    <property type="entry name" value="guided_TnpB"/>
    <property type="match status" value="1"/>
</dbReference>
<protein>
    <recommendedName>
        <fullName evidence="1">Transposase putative helix-turn-helix domain-containing protein</fullName>
    </recommendedName>
</protein>
<feature type="domain" description="Transposase putative helix-turn-helix" evidence="1">
    <location>
        <begin position="1"/>
        <end position="38"/>
    </location>
</feature>
<gene>
    <name evidence="2" type="ORF">OMK_01752</name>
</gene>
<dbReference type="OrthoDB" id="56768at2"/>
<dbReference type="EMBL" id="AHYR01000006">
    <property type="protein sequence ID" value="EOT40836.1"/>
    <property type="molecule type" value="Genomic_DNA"/>
</dbReference>
<evidence type="ECO:0000259" key="1">
    <source>
        <dbReference type="Pfam" id="PF12323"/>
    </source>
</evidence>
<comment type="caution">
    <text evidence="2">The sequence shown here is derived from an EMBL/GenBank/DDBJ whole genome shotgun (WGS) entry which is preliminary data.</text>
</comment>
<dbReference type="eggNOG" id="COG0675">
    <property type="taxonomic scope" value="Bacteria"/>
</dbReference>
<evidence type="ECO:0000313" key="2">
    <source>
        <dbReference type="EMBL" id="EOT40836.1"/>
    </source>
</evidence>
<evidence type="ECO:0000313" key="3">
    <source>
        <dbReference type="Proteomes" id="UP000014127"/>
    </source>
</evidence>
<name>S0KNR9_9ENTE</name>
<dbReference type="InterPro" id="IPR021027">
    <property type="entry name" value="Transposase_put_HTH"/>
</dbReference>
<reference evidence="2 3" key="1">
    <citation type="submission" date="2013-03" db="EMBL/GenBank/DDBJ databases">
        <title>The Genome Sequence of Enterococcus dispar ATCC_51266 (Illumina only assembly).</title>
        <authorList>
            <consortium name="The Broad Institute Genomics Platform"/>
            <consortium name="The Broad Institute Genome Sequencing Center for Infectious Disease"/>
            <person name="Earl A."/>
            <person name="Russ C."/>
            <person name="Gilmore M."/>
            <person name="Surin D."/>
            <person name="Walker B."/>
            <person name="Young S."/>
            <person name="Zeng Q."/>
            <person name="Gargeya S."/>
            <person name="Fitzgerald M."/>
            <person name="Haas B."/>
            <person name="Abouelleil A."/>
            <person name="Allen A.W."/>
            <person name="Alvarado L."/>
            <person name="Arachchi H.M."/>
            <person name="Berlin A.M."/>
            <person name="Chapman S.B."/>
            <person name="Gainer-Dewar J."/>
            <person name="Goldberg J."/>
            <person name="Griggs A."/>
            <person name="Gujja S."/>
            <person name="Hansen M."/>
            <person name="Howarth C."/>
            <person name="Imamovic A."/>
            <person name="Ireland A."/>
            <person name="Larimer J."/>
            <person name="McCowan C."/>
            <person name="Murphy C."/>
            <person name="Pearson M."/>
            <person name="Poon T.W."/>
            <person name="Priest M."/>
            <person name="Roberts A."/>
            <person name="Saif S."/>
            <person name="Shea T."/>
            <person name="Sisk P."/>
            <person name="Sykes S."/>
            <person name="Wortman J."/>
            <person name="Nusbaum C."/>
            <person name="Birren B."/>
        </authorList>
    </citation>
    <scope>NUCLEOTIDE SEQUENCE [LARGE SCALE GENOMIC DNA]</scope>
    <source>
        <strain evidence="2 3">ATCC 51266</strain>
    </source>
</reference>
<organism evidence="2 3">
    <name type="scientific">Enterococcus dispar ATCC 51266</name>
    <dbReference type="NCBI Taxonomy" id="1139219"/>
    <lineage>
        <taxon>Bacteria</taxon>
        <taxon>Bacillati</taxon>
        <taxon>Bacillota</taxon>
        <taxon>Bacilli</taxon>
        <taxon>Lactobacillales</taxon>
        <taxon>Enterococcaceae</taxon>
        <taxon>Enterococcus</taxon>
    </lineage>
</organism>
<dbReference type="AlphaFoldDB" id="S0KNR9"/>
<keyword evidence="3" id="KW-1185">Reference proteome</keyword>
<dbReference type="HOGENOM" id="CLU_032903_0_0_9"/>